<dbReference type="Proteomes" id="UP000681027">
    <property type="component" value="Unassembled WGS sequence"/>
</dbReference>
<reference evidence="1 2" key="1">
    <citation type="submission" date="2021-05" db="EMBL/GenBank/DDBJ databases">
        <title>Novel Bacillus species.</title>
        <authorList>
            <person name="Liu G."/>
        </authorList>
    </citation>
    <scope>NUCLEOTIDE SEQUENCE [LARGE SCALE GENOMIC DNA]</scope>
    <source>
        <strain evidence="1 2">FJAT-49705</strain>
    </source>
</reference>
<proteinExistence type="predicted"/>
<dbReference type="RefSeq" id="WP_213104573.1">
    <property type="nucleotide sequence ID" value="NZ_JAGYPM010000008.1"/>
</dbReference>
<comment type="caution">
    <text evidence="1">The sequence shown here is derived from an EMBL/GenBank/DDBJ whole genome shotgun (WGS) entry which is preliminary data.</text>
</comment>
<evidence type="ECO:0008006" key="3">
    <source>
        <dbReference type="Google" id="ProtNLM"/>
    </source>
</evidence>
<accession>A0ABS5P0C9</accession>
<dbReference type="EMBL" id="JAGYPM010000008">
    <property type="protein sequence ID" value="MBS4193139.1"/>
    <property type="molecule type" value="Genomic_DNA"/>
</dbReference>
<gene>
    <name evidence="1" type="ORF">KHA94_23825</name>
</gene>
<sequence>MKKVALFFVTIVLLLTSCQKTSDASVITLKQVLTSFEEQQLSLKEIEVSKDNIFGMKLNGVRPYSYELEGKSLFVYICKSTKEREQGLEDFRHKTANANIVSFRNYEVKNVLIFYVYEKDLDFEVDKKIQNVVSKLNES</sequence>
<organism evidence="1 2">
    <name type="scientific">Cytobacillus citreus</name>
    <dbReference type="NCBI Taxonomy" id="2833586"/>
    <lineage>
        <taxon>Bacteria</taxon>
        <taxon>Bacillati</taxon>
        <taxon>Bacillota</taxon>
        <taxon>Bacilli</taxon>
        <taxon>Bacillales</taxon>
        <taxon>Bacillaceae</taxon>
        <taxon>Cytobacillus</taxon>
    </lineage>
</organism>
<dbReference type="PROSITE" id="PS51257">
    <property type="entry name" value="PROKAR_LIPOPROTEIN"/>
    <property type="match status" value="1"/>
</dbReference>
<name>A0ABS5P0C9_9BACI</name>
<evidence type="ECO:0000313" key="1">
    <source>
        <dbReference type="EMBL" id="MBS4193139.1"/>
    </source>
</evidence>
<keyword evidence="2" id="KW-1185">Reference proteome</keyword>
<protein>
    <recommendedName>
        <fullName evidence="3">Lipoprotein</fullName>
    </recommendedName>
</protein>
<evidence type="ECO:0000313" key="2">
    <source>
        <dbReference type="Proteomes" id="UP000681027"/>
    </source>
</evidence>